<keyword evidence="1" id="KW-1133">Transmembrane helix</keyword>
<dbReference type="Proteomes" id="UP000199519">
    <property type="component" value="Unassembled WGS sequence"/>
</dbReference>
<feature type="transmembrane region" description="Helical" evidence="1">
    <location>
        <begin position="470"/>
        <end position="492"/>
    </location>
</feature>
<feature type="transmembrane region" description="Helical" evidence="1">
    <location>
        <begin position="193"/>
        <end position="214"/>
    </location>
</feature>
<dbReference type="EMBL" id="FNBJ01000021">
    <property type="protein sequence ID" value="SDF72705.1"/>
    <property type="molecule type" value="Genomic_DNA"/>
</dbReference>
<organism evidence="4 5">
    <name type="scientific">Halanaerobium congolense</name>
    <dbReference type="NCBI Taxonomy" id="54121"/>
    <lineage>
        <taxon>Bacteria</taxon>
        <taxon>Bacillati</taxon>
        <taxon>Bacillota</taxon>
        <taxon>Clostridia</taxon>
        <taxon>Halanaerobiales</taxon>
        <taxon>Halanaerobiaceae</taxon>
        <taxon>Halanaerobium</taxon>
    </lineage>
</organism>
<gene>
    <name evidence="3" type="ORF">SAMN04488598_12137</name>
    <name evidence="4" type="ORF">SAMN04515652_12137</name>
</gene>
<feature type="transmembrane region" description="Helical" evidence="1">
    <location>
        <begin position="358"/>
        <end position="377"/>
    </location>
</feature>
<keyword evidence="1" id="KW-0812">Transmembrane</keyword>
<dbReference type="AlphaFoldDB" id="A0A1I0BGP1"/>
<dbReference type="RefSeq" id="WP_089720414.1">
    <property type="nucleotide sequence ID" value="NZ_FNBJ01000021.1"/>
</dbReference>
<evidence type="ECO:0000313" key="6">
    <source>
        <dbReference type="Proteomes" id="UP000199519"/>
    </source>
</evidence>
<feature type="transmembrane region" description="Helical" evidence="1">
    <location>
        <begin position="145"/>
        <end position="161"/>
    </location>
</feature>
<dbReference type="PANTHER" id="PTHR35342">
    <property type="entry name" value="TRICARBOXYLIC TRANSPORT PROTEIN"/>
    <property type="match status" value="1"/>
</dbReference>
<keyword evidence="1" id="KW-0472">Membrane</keyword>
<accession>A0A1I0BGP1</accession>
<evidence type="ECO:0000313" key="5">
    <source>
        <dbReference type="Proteomes" id="UP000198612"/>
    </source>
</evidence>
<evidence type="ECO:0000313" key="3">
    <source>
        <dbReference type="EMBL" id="SDF72705.1"/>
    </source>
</evidence>
<sequence length="504" mass="52968">MGATLLSSTIAVFSIKNLLFMLFGVSAGMVAGALPGLTATMSVALIVPFTFTMDPVSGMATLGAIYCGAIFGGAFSAILVNTPGTPSSIGTTFDGYPMAQQGKGEEAIFTATFASAGGGLIGTVILIFLSVPLARVALRFGPPEYFWITIFGLTIIASLASKNMLKGLAGGAFGLLISMIGIAPIGGDVRFTMGLPAFQGGVQLISVLIGFFCIPEMLRIAGNLTAQKMQAVNVEKESGVLARSFWNVFRKPFNFIRSSIIGAFVGILPGAGGNIANLVAYNEAQRASKEPETFGTGNPQGVVATEAANNATVEGGMVPLLTLGIPGAPPAAIIYGALMLQGLRPGPELFSSSAHITYAFMVSLFVANLMMFVVGILGGRSIFKIVTMIPAKILVPSIIFLTILGSYSIRNNIMDVIVMLIGGFIGYLLKELNFHPGPIVLGLILGPIAEKGLVQGYLMGLSRPNPWTIFFTRPISIVLIVIIIFSAGWPVYREFKSRLKKGDN</sequence>
<feature type="transmembrane region" description="Helical" evidence="1">
    <location>
        <begin position="20"/>
        <end position="47"/>
    </location>
</feature>
<proteinExistence type="predicted"/>
<feature type="transmembrane region" description="Helical" evidence="1">
    <location>
        <begin position="413"/>
        <end position="429"/>
    </location>
</feature>
<feature type="domain" description="DUF112" evidence="2">
    <location>
        <begin position="18"/>
        <end position="441"/>
    </location>
</feature>
<keyword evidence="6" id="KW-1185">Reference proteome</keyword>
<evidence type="ECO:0000313" key="4">
    <source>
        <dbReference type="EMBL" id="SET06147.1"/>
    </source>
</evidence>
<reference evidence="5 6" key="1">
    <citation type="submission" date="2016-10" db="EMBL/GenBank/DDBJ databases">
        <authorList>
            <person name="Varghese N."/>
            <person name="Submissions S."/>
        </authorList>
    </citation>
    <scope>NUCLEOTIDE SEQUENCE [LARGE SCALE GENOMIC DNA]</scope>
    <source>
        <strain evidence="3 6">WG2</strain>
        <strain evidence="4 5">WG5</strain>
    </source>
</reference>
<evidence type="ECO:0000259" key="2">
    <source>
        <dbReference type="Pfam" id="PF01970"/>
    </source>
</evidence>
<name>A0A1I0BGP1_9FIRM</name>
<feature type="transmembrane region" description="Helical" evidence="1">
    <location>
        <begin position="438"/>
        <end position="458"/>
    </location>
</feature>
<dbReference type="Proteomes" id="UP000198612">
    <property type="component" value="Unassembled WGS sequence"/>
</dbReference>
<dbReference type="Pfam" id="PF01970">
    <property type="entry name" value="TctA"/>
    <property type="match status" value="1"/>
</dbReference>
<dbReference type="EMBL" id="FOHG01000021">
    <property type="protein sequence ID" value="SET06147.1"/>
    <property type="molecule type" value="Genomic_DNA"/>
</dbReference>
<evidence type="ECO:0000256" key="1">
    <source>
        <dbReference type="SAM" id="Phobius"/>
    </source>
</evidence>
<feature type="transmembrane region" description="Helical" evidence="1">
    <location>
        <begin position="168"/>
        <end position="187"/>
    </location>
</feature>
<dbReference type="InterPro" id="IPR002823">
    <property type="entry name" value="DUF112_TM"/>
</dbReference>
<feature type="transmembrane region" description="Helical" evidence="1">
    <location>
        <begin position="318"/>
        <end position="338"/>
    </location>
</feature>
<dbReference type="PANTHER" id="PTHR35342:SF5">
    <property type="entry name" value="TRICARBOXYLIC TRANSPORT PROTEIN"/>
    <property type="match status" value="1"/>
</dbReference>
<feature type="transmembrane region" description="Helical" evidence="1">
    <location>
        <begin position="107"/>
        <end position="133"/>
    </location>
</feature>
<protein>
    <submittedName>
        <fullName evidence="3 4">Tricarboxylic transport membrane protein</fullName>
    </submittedName>
</protein>
<feature type="transmembrane region" description="Helical" evidence="1">
    <location>
        <begin position="389"/>
        <end position="407"/>
    </location>
</feature>
<feature type="transmembrane region" description="Helical" evidence="1">
    <location>
        <begin position="59"/>
        <end position="80"/>
    </location>
</feature>